<proteinExistence type="predicted"/>
<dbReference type="AlphaFoldDB" id="A0AAD2DVI6"/>
<protein>
    <submittedName>
        <fullName evidence="1">Uncharacterized protein</fullName>
    </submittedName>
</protein>
<dbReference type="Proteomes" id="UP000834106">
    <property type="component" value="Chromosome 7"/>
</dbReference>
<evidence type="ECO:0000313" key="2">
    <source>
        <dbReference type="Proteomes" id="UP000834106"/>
    </source>
</evidence>
<sequence length="158" mass="17787">MASLISFSFSTNLFFYHKTPFPGTNIRRLTSGRFVCPVSRRKAGKLILSNHICGDILSLKTSCYPDIFAPKRQFCEPVISQYVESSNAHVLISGFWMGPDVEDGWGFVEAFVHKIALEVQMVLSSLLPEFSQMDAEEENKFFVRLSQILAVPTSLTID</sequence>
<dbReference type="EMBL" id="OU503042">
    <property type="protein sequence ID" value="CAI9764770.1"/>
    <property type="molecule type" value="Genomic_DNA"/>
</dbReference>
<name>A0AAD2DVI6_9LAMI</name>
<organism evidence="1 2">
    <name type="scientific">Fraxinus pennsylvanica</name>
    <dbReference type="NCBI Taxonomy" id="56036"/>
    <lineage>
        <taxon>Eukaryota</taxon>
        <taxon>Viridiplantae</taxon>
        <taxon>Streptophyta</taxon>
        <taxon>Embryophyta</taxon>
        <taxon>Tracheophyta</taxon>
        <taxon>Spermatophyta</taxon>
        <taxon>Magnoliopsida</taxon>
        <taxon>eudicotyledons</taxon>
        <taxon>Gunneridae</taxon>
        <taxon>Pentapetalae</taxon>
        <taxon>asterids</taxon>
        <taxon>lamiids</taxon>
        <taxon>Lamiales</taxon>
        <taxon>Oleaceae</taxon>
        <taxon>Oleeae</taxon>
        <taxon>Fraxinus</taxon>
    </lineage>
</organism>
<accession>A0AAD2DVI6</accession>
<evidence type="ECO:0000313" key="1">
    <source>
        <dbReference type="EMBL" id="CAI9764770.1"/>
    </source>
</evidence>
<reference evidence="1" key="1">
    <citation type="submission" date="2023-05" db="EMBL/GenBank/DDBJ databases">
        <authorList>
            <person name="Huff M."/>
        </authorList>
    </citation>
    <scope>NUCLEOTIDE SEQUENCE</scope>
</reference>
<gene>
    <name evidence="1" type="ORF">FPE_LOCUS12200</name>
</gene>
<keyword evidence="2" id="KW-1185">Reference proteome</keyword>